<sequence length="580" mass="61688">MSTGSPQCSTSSPSNEKSSKPATPASVTPSDMPSTSQEYKEQNSSASPALARSVPSSHEATSPPEAAAGNVEQPNADFYYFTTEMANQAVLDIEQEKEKFETLLQWIRTKKEEEACEALGASRGNSTSSAVSVSTESSEMNRGQNDASTPLSSQPSSHQSSSALMQSSSVHNGFPYSPHYPALGDGGPGSVGPKIDGSVKVELDDISPSVDSKFFELPDNRPNLKRRLDDAGPSAPIEPKMIKVEEPEENPLRRLEMMSAAQHFNNSSVINDVVESTSAASNAKKDERAAKLEKLEDIKRSVEEEMMMKDMEMAREMHMRKMAAGSSFPSPGQYPMPGYPNGPNGMPPGYPPMPPGMPGPYSAGAYGPPPPGGMPYPPYGGFPYPHGMPPGYPMSAPGKMPFPSPSYPHQAMPGAPPGRMPMHPMMNPQYAAQMHAHHMAQMAKAGGMSPGGSMLPMKSSPAHSPFPPGHPAHQNPAAFHQHMMMMRQNAMQQGPPPFGYNGPPMPGHPGMVTPGSCPPNSMLMVARQNGMPSMDPNLQGNPGPSGWVPQLTPCYPPSFPPSSATPNSARATPSASTPVK</sequence>
<feature type="compositionally biased region" description="Low complexity" evidence="2">
    <location>
        <begin position="126"/>
        <end position="138"/>
    </location>
</feature>
<dbReference type="OrthoDB" id="5868566at2759"/>
<comment type="caution">
    <text evidence="3">The sequence shown here is derived from an EMBL/GenBank/DDBJ whole genome shotgun (WGS) entry which is preliminary data.</text>
</comment>
<feature type="region of interest" description="Disordered" evidence="2">
    <location>
        <begin position="530"/>
        <end position="580"/>
    </location>
</feature>
<feature type="compositionally biased region" description="Low complexity" evidence="2">
    <location>
        <begin position="147"/>
        <end position="169"/>
    </location>
</feature>
<evidence type="ECO:0000313" key="3">
    <source>
        <dbReference type="EMBL" id="CAB3409740.1"/>
    </source>
</evidence>
<evidence type="ECO:0000256" key="1">
    <source>
        <dbReference type="SAM" id="Coils"/>
    </source>
</evidence>
<gene>
    <name evidence="3" type="ORF">CBOVIS_LOCUS11355</name>
</gene>
<reference evidence="3 4" key="1">
    <citation type="submission" date="2020-04" db="EMBL/GenBank/DDBJ databases">
        <authorList>
            <person name="Laetsch R D."/>
            <person name="Stevens L."/>
            <person name="Kumar S."/>
            <person name="Blaxter L. M."/>
        </authorList>
    </citation>
    <scope>NUCLEOTIDE SEQUENCE [LARGE SCALE GENOMIC DNA]</scope>
</reference>
<dbReference type="AlphaFoldDB" id="A0A8S1F7M4"/>
<keyword evidence="1" id="KW-0175">Coiled coil</keyword>
<feature type="region of interest" description="Disordered" evidence="2">
    <location>
        <begin position="211"/>
        <end position="237"/>
    </location>
</feature>
<name>A0A8S1F7M4_9PELO</name>
<dbReference type="EMBL" id="CADEPM010000009">
    <property type="protein sequence ID" value="CAB3409740.1"/>
    <property type="molecule type" value="Genomic_DNA"/>
</dbReference>
<feature type="region of interest" description="Disordered" evidence="2">
    <location>
        <begin position="1"/>
        <end position="72"/>
    </location>
</feature>
<dbReference type="Proteomes" id="UP000494206">
    <property type="component" value="Unassembled WGS sequence"/>
</dbReference>
<evidence type="ECO:0000256" key="2">
    <source>
        <dbReference type="SAM" id="MobiDB-lite"/>
    </source>
</evidence>
<feature type="compositionally biased region" description="Polar residues" evidence="2">
    <location>
        <begin position="561"/>
        <end position="580"/>
    </location>
</feature>
<keyword evidence="4" id="KW-1185">Reference proteome</keyword>
<accession>A0A8S1F7M4</accession>
<evidence type="ECO:0000313" key="4">
    <source>
        <dbReference type="Proteomes" id="UP000494206"/>
    </source>
</evidence>
<feature type="compositionally biased region" description="Polar residues" evidence="2">
    <location>
        <begin position="25"/>
        <end position="47"/>
    </location>
</feature>
<organism evidence="3 4">
    <name type="scientific">Caenorhabditis bovis</name>
    <dbReference type="NCBI Taxonomy" id="2654633"/>
    <lineage>
        <taxon>Eukaryota</taxon>
        <taxon>Metazoa</taxon>
        <taxon>Ecdysozoa</taxon>
        <taxon>Nematoda</taxon>
        <taxon>Chromadorea</taxon>
        <taxon>Rhabditida</taxon>
        <taxon>Rhabditina</taxon>
        <taxon>Rhabditomorpha</taxon>
        <taxon>Rhabditoidea</taxon>
        <taxon>Rhabditidae</taxon>
        <taxon>Peloderinae</taxon>
        <taxon>Caenorhabditis</taxon>
    </lineage>
</organism>
<feature type="coiled-coil region" evidence="1">
    <location>
        <begin position="285"/>
        <end position="312"/>
    </location>
</feature>
<feature type="region of interest" description="Disordered" evidence="2">
    <location>
        <begin position="117"/>
        <end position="196"/>
    </location>
</feature>
<proteinExistence type="predicted"/>
<protein>
    <submittedName>
        <fullName evidence="3">Uncharacterized protein</fullName>
    </submittedName>
</protein>